<dbReference type="Proteomes" id="UP000304148">
    <property type="component" value="Chromosome"/>
</dbReference>
<feature type="active site" description="Charge relay system" evidence="5 6">
    <location>
        <position position="395"/>
    </location>
</feature>
<feature type="signal peptide" evidence="7">
    <location>
        <begin position="1"/>
        <end position="25"/>
    </location>
</feature>
<dbReference type="PROSITE" id="PS00138">
    <property type="entry name" value="SUBTILASE_SER"/>
    <property type="match status" value="1"/>
</dbReference>
<dbReference type="Gene3D" id="3.40.50.200">
    <property type="entry name" value="Peptidase S8/S53 domain"/>
    <property type="match status" value="2"/>
</dbReference>
<evidence type="ECO:0000313" key="10">
    <source>
        <dbReference type="Proteomes" id="UP000304148"/>
    </source>
</evidence>
<keyword evidence="4 6" id="KW-0720">Serine protease</keyword>
<dbReference type="PANTHER" id="PTHR43806">
    <property type="entry name" value="PEPTIDASE S8"/>
    <property type="match status" value="1"/>
</dbReference>
<protein>
    <submittedName>
        <fullName evidence="9">Minor extracellular protease VpR</fullName>
    </submittedName>
</protein>
<evidence type="ECO:0000256" key="3">
    <source>
        <dbReference type="ARBA" id="ARBA00022801"/>
    </source>
</evidence>
<dbReference type="GO" id="GO:0006508">
    <property type="term" value="P:proteolysis"/>
    <property type="evidence" value="ECO:0007669"/>
    <property type="project" value="UniProtKB-KW"/>
</dbReference>
<name>A0A383RJE1_PAEAL</name>
<dbReference type="CDD" id="cd07474">
    <property type="entry name" value="Peptidases_S8_subtilisin_Vpr-like"/>
    <property type="match status" value="1"/>
</dbReference>
<keyword evidence="2 6" id="KW-0645">Protease</keyword>
<organism evidence="9 10">
    <name type="scientific">Paenibacillus alvei</name>
    <name type="common">Bacillus alvei</name>
    <dbReference type="NCBI Taxonomy" id="44250"/>
    <lineage>
        <taxon>Bacteria</taxon>
        <taxon>Bacillati</taxon>
        <taxon>Bacillota</taxon>
        <taxon>Bacilli</taxon>
        <taxon>Bacillales</taxon>
        <taxon>Paenibacillaceae</taxon>
        <taxon>Paenibacillus</taxon>
    </lineage>
</organism>
<evidence type="ECO:0000256" key="6">
    <source>
        <dbReference type="PROSITE-ProRule" id="PRU01240"/>
    </source>
</evidence>
<dbReference type="InterPro" id="IPR023828">
    <property type="entry name" value="Peptidase_S8_Ser-AS"/>
</dbReference>
<proteinExistence type="inferred from homology"/>
<dbReference type="AlphaFoldDB" id="A0A383RJE1"/>
<dbReference type="InterPro" id="IPR000209">
    <property type="entry name" value="Peptidase_S8/S53_dom"/>
</dbReference>
<sequence length="783" mass="85320">MNIDGWYNPIWKVSCALIVAAGVLAAPLGVETAAAQAPLPPVGGPNLDPSHAAAKTDDPFTGKGIKVAVIDSGADMEHPLLKDRIVKAHDFVESDEYPQDEKGHGTHVAGIVAQQAPGASLLIYRAVAPEGHEFTSTIAEAMQRAIEDGARVINLSLHSDIDAPDEPLSRAIADAASKGVVVVNSSGNAGEKLWSITAPGLVEEVITVGAATLPTYEPTLSKDDRSIRLISDRNTPAFPKQGSADVVFVSGDSPNVITQKQHQGKWIVVKSPSSSVTSYYEAACRAKASGILFYQDGKIEWEPEININIHNEQDHRLIPAATISPQGATMLKQGKSTAWKWGEEQRSRMSALSSRGPAVGTWLMKPDLVAPGIDVRSSMPRDLYEQGYGNMSGTSMAVPYVSAAAAIILEAHPEWTPAMVKSALMTSADKLTDNNGSEYPYHAQGSGLVNIDKALDAHTFLQPAALTYGVVGSESCGTQKEQSFQVTNRTAQEITYQVTLSSEARKWDISYPASITLQPGETVRVPVVWDLTTLKETGILTGNLQLTNGTELLRVPFQLIHGSGHYPLLTGWFADDQMLTPNGDEHKSIRFHYYLPGDADRMIITASRIDIGKKAESEYLLFNKPNPINGLHKYEWNGTDVTGRKLPDGLYKLKSKVFADGRSEMKDDQIIYIDREAPRATFMKAKAERGVVQGTIQDMMLTLDYAVRPMFRIASGIKQHALIDVKWSTSNTGDWKSVRFNEDKRMFYVSLVGSGLKKGKHNIFIRMEDAAGNVQIQKTQVNI</sequence>
<feature type="active site" description="Charge relay system" evidence="5 6">
    <location>
        <position position="104"/>
    </location>
</feature>
<dbReference type="InterPro" id="IPR036852">
    <property type="entry name" value="Peptidase_S8/S53_dom_sf"/>
</dbReference>
<dbReference type="EMBL" id="LS992241">
    <property type="protein sequence ID" value="SYX86973.1"/>
    <property type="molecule type" value="Genomic_DNA"/>
</dbReference>
<dbReference type="Pfam" id="PF00082">
    <property type="entry name" value="Peptidase_S8"/>
    <property type="match status" value="1"/>
</dbReference>
<evidence type="ECO:0000256" key="5">
    <source>
        <dbReference type="PIRSR" id="PIRSR615500-1"/>
    </source>
</evidence>
<accession>A0A383RJE1</accession>
<keyword evidence="7" id="KW-0732">Signal</keyword>
<evidence type="ECO:0000256" key="1">
    <source>
        <dbReference type="ARBA" id="ARBA00011073"/>
    </source>
</evidence>
<evidence type="ECO:0000256" key="2">
    <source>
        <dbReference type="ARBA" id="ARBA00022670"/>
    </source>
</evidence>
<dbReference type="PRINTS" id="PR00723">
    <property type="entry name" value="SUBTILISIN"/>
</dbReference>
<comment type="similarity">
    <text evidence="1 6">Belongs to the peptidase S8 family.</text>
</comment>
<evidence type="ECO:0000256" key="4">
    <source>
        <dbReference type="ARBA" id="ARBA00022825"/>
    </source>
</evidence>
<feature type="active site" description="Charge relay system" evidence="5 6">
    <location>
        <position position="71"/>
    </location>
</feature>
<evidence type="ECO:0000256" key="7">
    <source>
        <dbReference type="SAM" id="SignalP"/>
    </source>
</evidence>
<feature type="domain" description="Peptidase S8/S53" evidence="8">
    <location>
        <begin position="62"/>
        <end position="447"/>
    </location>
</feature>
<dbReference type="RefSeq" id="WP_172619623.1">
    <property type="nucleotide sequence ID" value="NZ_LS992241.1"/>
</dbReference>
<dbReference type="SUPFAM" id="SSF52743">
    <property type="entry name" value="Subtilisin-like"/>
    <property type="match status" value="1"/>
</dbReference>
<dbReference type="InterPro" id="IPR015500">
    <property type="entry name" value="Peptidase_S8_subtilisin-rel"/>
</dbReference>
<dbReference type="InterPro" id="IPR034213">
    <property type="entry name" value="S8_Vpr-like"/>
</dbReference>
<gene>
    <name evidence="9" type="ORF">PBLR_15399</name>
</gene>
<dbReference type="InterPro" id="IPR050131">
    <property type="entry name" value="Peptidase_S8_subtilisin-like"/>
</dbReference>
<evidence type="ECO:0000313" key="9">
    <source>
        <dbReference type="EMBL" id="SYX86973.1"/>
    </source>
</evidence>
<evidence type="ECO:0000259" key="8">
    <source>
        <dbReference type="Pfam" id="PF00082"/>
    </source>
</evidence>
<dbReference type="PROSITE" id="PS51892">
    <property type="entry name" value="SUBTILASE"/>
    <property type="match status" value="1"/>
</dbReference>
<dbReference type="GO" id="GO:0004252">
    <property type="term" value="F:serine-type endopeptidase activity"/>
    <property type="evidence" value="ECO:0007669"/>
    <property type="project" value="UniProtKB-UniRule"/>
</dbReference>
<dbReference type="PANTHER" id="PTHR43806:SF65">
    <property type="entry name" value="SERINE PROTEASE APRX"/>
    <property type="match status" value="1"/>
</dbReference>
<feature type="chain" id="PRO_5039300076" evidence="7">
    <location>
        <begin position="26"/>
        <end position="783"/>
    </location>
</feature>
<keyword evidence="3 6" id="KW-0378">Hydrolase</keyword>
<reference evidence="10" key="1">
    <citation type="submission" date="2018-08" db="EMBL/GenBank/DDBJ databases">
        <authorList>
            <person name="Chevrot R."/>
        </authorList>
    </citation>
    <scope>NUCLEOTIDE SEQUENCE [LARGE SCALE GENOMIC DNA]</scope>
</reference>